<feature type="region of interest" description="Disordered" evidence="1">
    <location>
        <begin position="1388"/>
        <end position="1422"/>
    </location>
</feature>
<evidence type="ECO:0000313" key="3">
    <source>
        <dbReference type="Proteomes" id="UP001292079"/>
    </source>
</evidence>
<reference evidence="2" key="2">
    <citation type="journal article" date="2023" name="Infect Dis Poverty">
        <title>Chromosome-scale genome of the human blood fluke Schistosoma mekongi and its implications for public health.</title>
        <authorList>
            <person name="Zhou M."/>
            <person name="Xu L."/>
            <person name="Xu D."/>
            <person name="Chen W."/>
            <person name="Khan J."/>
            <person name="Hu Y."/>
            <person name="Huang H."/>
            <person name="Wei H."/>
            <person name="Zhang Y."/>
            <person name="Chusongsang P."/>
            <person name="Tanasarnprasert K."/>
            <person name="Hu X."/>
            <person name="Limpanont Y."/>
            <person name="Lv Z."/>
        </authorList>
    </citation>
    <scope>NUCLEOTIDE SEQUENCE</scope>
    <source>
        <strain evidence="2">LV_2022a</strain>
    </source>
</reference>
<dbReference type="EMBL" id="JALJAT010000002">
    <property type="protein sequence ID" value="KAK4472877.1"/>
    <property type="molecule type" value="Genomic_DNA"/>
</dbReference>
<feature type="non-terminal residue" evidence="2">
    <location>
        <position position="1"/>
    </location>
</feature>
<feature type="compositionally biased region" description="Low complexity" evidence="1">
    <location>
        <begin position="890"/>
        <end position="907"/>
    </location>
</feature>
<feature type="region of interest" description="Disordered" evidence="1">
    <location>
        <begin position="1010"/>
        <end position="1030"/>
    </location>
</feature>
<dbReference type="Proteomes" id="UP001292079">
    <property type="component" value="Unassembled WGS sequence"/>
</dbReference>
<feature type="compositionally biased region" description="Polar residues" evidence="1">
    <location>
        <begin position="820"/>
        <end position="831"/>
    </location>
</feature>
<gene>
    <name evidence="2" type="ORF">MN116_002581</name>
</gene>
<organism evidence="2 3">
    <name type="scientific">Schistosoma mekongi</name>
    <name type="common">Parasitic worm</name>
    <dbReference type="NCBI Taxonomy" id="38744"/>
    <lineage>
        <taxon>Eukaryota</taxon>
        <taxon>Metazoa</taxon>
        <taxon>Spiralia</taxon>
        <taxon>Lophotrochozoa</taxon>
        <taxon>Platyhelminthes</taxon>
        <taxon>Trematoda</taxon>
        <taxon>Digenea</taxon>
        <taxon>Strigeidida</taxon>
        <taxon>Schistosomatoidea</taxon>
        <taxon>Schistosomatidae</taxon>
        <taxon>Schistosoma</taxon>
    </lineage>
</organism>
<feature type="region of interest" description="Disordered" evidence="1">
    <location>
        <begin position="805"/>
        <end position="831"/>
    </location>
</feature>
<sequence>HLEQENLLLQQRYKELEERVLPLTTSLNGQEYSKEFLKCLYSFQMNPNEINFKLTPNDNTKNSDTIEQLTNLLLYTNISQKDILLNCHQLHKRVAQLEQINSMLCSIICHKGMITALDKNYTNYHPREDNVDSLSSDDVINLNSTKQPCKVKNDPQYCLNQFNKTIHHDCQEYTLPLRNSLLTNDLCVHTTETTEICDMNSLNNIISNDNKNINNSYHPIEYSISNYSMIKQQTNDSNKNNTTQVNHVSQMNSFQFNWLRSKSLPDIKSNLQFTDINILLNESCYRTNSLIKLPNSSSKSLISNYPITICMNKEMMMSSRDLSNYDKNFNISNIPSTSQLTHNVNIQDDLFIDTNKHNIHWLNRPLPKGWIQLQNLPFTKIQHKSTGTHSHIILGTRSLPLICSKSIENRKKTSYTTLLSNDNSLMNSCKYSHSFRNLHVNNVQLNTIIEVDSSPSSFHDSLANKIKYNNEINRSNENSNNVSNTINDDNDINNKDNMESNQYLQQQHEEQTINSIQSPNFFVSPNHSPDFLSTSKQILIRDQKLRYQYPLRSTVISSNHNLLHIPRSYDLETHINYHDTFKKLHNARKNLKFGVFSDTELLTGKFTITSTDDSAIDSGDDDLPSSTDSLYTKTFFITSSNTTQNNFISSNHNTMNNYGLKSNHIKSNHSNHIPKKHLHSLNYEMKISNDEYSNEVDKHNTTEYDSTIQNINPLKANNIHECRKSINDLSEGSFHLSNDLQHCNLKLIAPPPVVIYRRRFQKHTRKKISKLTNHQKSENCKNLKKIKSPLNKTENMMRANSTVNSDELNTEVKFRKRTSPTDNHPNSSMQSVNENLQSNLIALEQRDNVKQKKYAVYNVTTDRQSHISKPGITLSMKAICKLPQTFNGKTPSSSSSSSPSSTSSSITTATSAGYSLQNIKNSTPYFDSTTINMPISSIKSSYSNEVKQNSISKSSNCMLSSMMLKATNNTTKSCISTTLNSCDTRRLRNLSHSPLKASMNYIKNSRVNFTPTPPSSTSSPSITTTLTSSTISKSSPASPYFNSMSNNTYIPLSSILDDSKLMSVEKMSKNLTSVNTSTMMMNTSLKKINKPKINSDKLCRRTLCNNNNNNNSQLIESDKIIPTCTPPPIPPRTTSRSQTYQGKMILLKPKCYSVTNSPIISTQEEIDNSNEYLQYSTKNTLQIHSTSSSSSTSPPSAYINTNVDDVRLNHFSNESNLVSVSLQCKHSIHSKVNSMISTIRKQSIENSILKSSIPSTITTTTTTTPTSSLTSSSSSSLLSSSINPDNLISTSLMYTTNMNELHRNISSANLFDVNNVNKEYNEQVKRYPIDYQSNDYNHLVDNTDLYAQLNATTTITTSIPSIKENNQLIETLHNHHQQHHYDHLPLHHHLHHHQQQRQQQQQSQLQKHSYYSYPHQRHPPHSLYHSQFLQPIEQYTLNNNSMNTNNQKNLQFNIPSSNSLVTKHIQSISTNNKLSPTMLTYAKNNSLLNMPKS</sequence>
<name>A0AAE1ZFJ6_SCHME</name>
<feature type="region of interest" description="Disordered" evidence="1">
    <location>
        <begin position="474"/>
        <end position="495"/>
    </location>
</feature>
<feature type="compositionally biased region" description="Low complexity" evidence="1">
    <location>
        <begin position="1396"/>
        <end position="1408"/>
    </location>
</feature>
<reference evidence="2" key="1">
    <citation type="submission" date="2022-04" db="EMBL/GenBank/DDBJ databases">
        <authorList>
            <person name="Xu L."/>
            <person name="Lv Z."/>
        </authorList>
    </citation>
    <scope>NUCLEOTIDE SEQUENCE</scope>
    <source>
        <strain evidence="2">LV_2022a</strain>
    </source>
</reference>
<feature type="compositionally biased region" description="Low complexity" evidence="1">
    <location>
        <begin position="1015"/>
        <end position="1030"/>
    </location>
</feature>
<accession>A0AAE1ZFJ6</accession>
<feature type="compositionally biased region" description="Low complexity" evidence="1">
    <location>
        <begin position="474"/>
        <end position="487"/>
    </location>
</feature>
<feature type="region of interest" description="Disordered" evidence="1">
    <location>
        <begin position="887"/>
        <end position="907"/>
    </location>
</feature>
<feature type="region of interest" description="Disordered" evidence="1">
    <location>
        <begin position="1257"/>
        <end position="1280"/>
    </location>
</feature>
<comment type="caution">
    <text evidence="2">The sequence shown here is derived from an EMBL/GenBank/DDBJ whole genome shotgun (WGS) entry which is preliminary data.</text>
</comment>
<proteinExistence type="predicted"/>
<keyword evidence="3" id="KW-1185">Reference proteome</keyword>
<evidence type="ECO:0000256" key="1">
    <source>
        <dbReference type="SAM" id="MobiDB-lite"/>
    </source>
</evidence>
<evidence type="ECO:0000313" key="2">
    <source>
        <dbReference type="EMBL" id="KAK4472877.1"/>
    </source>
</evidence>
<protein>
    <submittedName>
        <fullName evidence="2">Uncharacterized protein</fullName>
    </submittedName>
</protein>